<dbReference type="EMBL" id="WHNZ01000007">
    <property type="protein sequence ID" value="NOU98757.1"/>
    <property type="molecule type" value="Genomic_DNA"/>
</dbReference>
<feature type="transmembrane region" description="Helical" evidence="1">
    <location>
        <begin position="162"/>
        <end position="184"/>
    </location>
</feature>
<keyword evidence="1" id="KW-0812">Transmembrane</keyword>
<feature type="transmembrane region" description="Helical" evidence="1">
    <location>
        <begin position="20"/>
        <end position="40"/>
    </location>
</feature>
<accession>A0ABX1ZIG3</accession>
<evidence type="ECO:0000313" key="2">
    <source>
        <dbReference type="EMBL" id="NOU98757.1"/>
    </source>
</evidence>
<feature type="transmembrane region" description="Helical" evidence="1">
    <location>
        <begin position="129"/>
        <end position="150"/>
    </location>
</feature>
<sequence>MIQWAFVLYNHYYMHYEDKGQLAISYSSYYFMGAFCGIYYHTFKEWITVTWTNLLSKKVLLWIPLWTLWIASSFGDVNLWYQTRVNDFSANALIYECYWFFHTFTSPLILLQISIFLYQKLNTRLINTIINLGVASFGVYIIHAAILFYYFRLPVSYTPAAYYLYIAIGYAFTLLFSWGIVALAQKYIKGSWILFGSKPKISPYI</sequence>
<comment type="caution">
    <text evidence="2">The sequence shown here is derived from an EMBL/GenBank/DDBJ whole genome shotgun (WGS) entry which is preliminary data.</text>
</comment>
<reference evidence="2 3" key="1">
    <citation type="submission" date="2019-10" db="EMBL/GenBank/DDBJ databases">
        <title>Description of Paenibacillus pedi sp. nov.</title>
        <authorList>
            <person name="Carlier A."/>
            <person name="Qi S."/>
        </authorList>
    </citation>
    <scope>NUCLEOTIDE SEQUENCE [LARGE SCALE GENOMIC DNA]</scope>
    <source>
        <strain evidence="2 3">LMG 31457</strain>
    </source>
</reference>
<organism evidence="2 3">
    <name type="scientific">Paenibacillus planticolens</name>
    <dbReference type="NCBI Taxonomy" id="2654976"/>
    <lineage>
        <taxon>Bacteria</taxon>
        <taxon>Bacillati</taxon>
        <taxon>Bacillota</taxon>
        <taxon>Bacilli</taxon>
        <taxon>Bacillales</taxon>
        <taxon>Paenibacillaceae</taxon>
        <taxon>Paenibacillus</taxon>
    </lineage>
</organism>
<feature type="transmembrane region" description="Helical" evidence="1">
    <location>
        <begin position="93"/>
        <end position="117"/>
    </location>
</feature>
<evidence type="ECO:0000256" key="1">
    <source>
        <dbReference type="SAM" id="Phobius"/>
    </source>
</evidence>
<feature type="transmembrane region" description="Helical" evidence="1">
    <location>
        <begin position="60"/>
        <end position="81"/>
    </location>
</feature>
<keyword evidence="3" id="KW-1185">Reference proteome</keyword>
<name>A0ABX1ZIG3_9BACL</name>
<gene>
    <name evidence="2" type="ORF">GC097_01805</name>
</gene>
<dbReference type="Proteomes" id="UP000618579">
    <property type="component" value="Unassembled WGS sequence"/>
</dbReference>
<evidence type="ECO:0000313" key="3">
    <source>
        <dbReference type="Proteomes" id="UP000618579"/>
    </source>
</evidence>
<proteinExistence type="predicted"/>
<keyword evidence="1" id="KW-1133">Transmembrane helix</keyword>
<evidence type="ECO:0008006" key="4">
    <source>
        <dbReference type="Google" id="ProtNLM"/>
    </source>
</evidence>
<keyword evidence="1" id="KW-0472">Membrane</keyword>
<protein>
    <recommendedName>
        <fullName evidence="4">Acyltransferase 3 domain-containing protein</fullName>
    </recommendedName>
</protein>